<dbReference type="EC" id="3.6.4.12" evidence="6"/>
<evidence type="ECO:0000256" key="4">
    <source>
        <dbReference type="ARBA" id="ARBA00022840"/>
    </source>
</evidence>
<dbReference type="AlphaFoldDB" id="A0A811I3X0"/>
<keyword evidence="4" id="KW-0067">ATP-binding</keyword>
<dbReference type="Gene3D" id="3.40.50.300">
    <property type="entry name" value="P-loop containing nucleotide triphosphate hydrolases"/>
    <property type="match status" value="1"/>
</dbReference>
<reference evidence="7 8" key="1">
    <citation type="submission" date="2020-01" db="EMBL/GenBank/DDBJ databases">
        <title>Analysis of Virulence and Antimicrobial Resistance Gene Carriage in Staphylococcus aureus Infections in Equids Using Whole Genome Sequencing.</title>
        <authorList>
            <person name="Little S.V."/>
            <person name="Hillhouse A.E."/>
            <person name="Cohen N.D."/>
            <person name="Lawhon S.D."/>
            <person name="Bryan L.K."/>
        </authorList>
    </citation>
    <scope>NUCLEOTIDE SEQUENCE [LARGE SCALE GENOMIC DNA]</scope>
    <source>
        <strain evidence="7 8">61-017</strain>
    </source>
</reference>
<dbReference type="GO" id="GO:0043138">
    <property type="term" value="F:3'-5' DNA helicase activity"/>
    <property type="evidence" value="ECO:0007669"/>
    <property type="project" value="TreeGrafter"/>
</dbReference>
<dbReference type="PANTHER" id="PTHR11070">
    <property type="entry name" value="UVRD / RECB / PCRA DNA HELICASE FAMILY MEMBER"/>
    <property type="match status" value="1"/>
</dbReference>
<dbReference type="RefSeq" id="WP_014386968.1">
    <property type="nucleotide sequence ID" value="NZ_CP029685.1"/>
</dbReference>
<dbReference type="Proteomes" id="UP000466646">
    <property type="component" value="Unassembled WGS sequence"/>
</dbReference>
<dbReference type="GO" id="GO:0016787">
    <property type="term" value="F:hydrolase activity"/>
    <property type="evidence" value="ECO:0007669"/>
    <property type="project" value="UniProtKB-KW"/>
</dbReference>
<evidence type="ECO:0000313" key="8">
    <source>
        <dbReference type="Proteomes" id="UP000466646"/>
    </source>
</evidence>
<dbReference type="EMBL" id="CAIIGD010000003">
    <property type="protein sequence ID" value="CAC8211411.1"/>
    <property type="molecule type" value="Genomic_DNA"/>
</dbReference>
<comment type="caution">
    <text evidence="6">The sequence shown here is derived from an EMBL/GenBank/DDBJ whole genome shotgun (WGS) entry which is preliminary data.</text>
</comment>
<keyword evidence="1" id="KW-0547">Nucleotide-binding</keyword>
<dbReference type="InterPro" id="IPR014017">
    <property type="entry name" value="DNA_helicase_UvrD-like_C"/>
</dbReference>
<evidence type="ECO:0000256" key="1">
    <source>
        <dbReference type="ARBA" id="ARBA00022741"/>
    </source>
</evidence>
<dbReference type="InterPro" id="IPR027417">
    <property type="entry name" value="P-loop_NTPase"/>
</dbReference>
<dbReference type="GO" id="GO:0005524">
    <property type="term" value="F:ATP binding"/>
    <property type="evidence" value="ECO:0007669"/>
    <property type="project" value="UniProtKB-KW"/>
</dbReference>
<gene>
    <name evidence="6" type="primary">yjcD</name>
    <name evidence="7" type="ORF">GZ130_10200</name>
    <name evidence="6" type="ORF">SAMEA70146418_01335</name>
</gene>
<dbReference type="GO" id="GO:0000725">
    <property type="term" value="P:recombinational repair"/>
    <property type="evidence" value="ECO:0007669"/>
    <property type="project" value="TreeGrafter"/>
</dbReference>
<organism evidence="6 9">
    <name type="scientific">Staphylococcus aureus</name>
    <dbReference type="NCBI Taxonomy" id="1280"/>
    <lineage>
        <taxon>Bacteria</taxon>
        <taxon>Bacillati</taxon>
        <taxon>Bacillota</taxon>
        <taxon>Bacilli</taxon>
        <taxon>Bacillales</taxon>
        <taxon>Staphylococcaceae</taxon>
        <taxon>Staphylococcus</taxon>
    </lineage>
</organism>
<evidence type="ECO:0000313" key="6">
    <source>
        <dbReference type="EMBL" id="CAC8211411.1"/>
    </source>
</evidence>
<evidence type="ECO:0000256" key="3">
    <source>
        <dbReference type="ARBA" id="ARBA00022806"/>
    </source>
</evidence>
<dbReference type="InterPro" id="IPR000212">
    <property type="entry name" value="DNA_helicase_UvrD/REP"/>
</dbReference>
<protein>
    <submittedName>
        <fullName evidence="6">Putative UvrD/REP helicase</fullName>
        <ecNumber evidence="6">3.6.4.12</ecNumber>
    </submittedName>
</protein>
<name>A0A811I3X0_STAAU</name>
<dbReference type="PANTHER" id="PTHR11070:SF2">
    <property type="entry name" value="ATP-DEPENDENT DNA HELICASE SRS2"/>
    <property type="match status" value="1"/>
</dbReference>
<keyword evidence="3 6" id="KW-0347">Helicase</keyword>
<evidence type="ECO:0000259" key="5">
    <source>
        <dbReference type="Pfam" id="PF13361"/>
    </source>
</evidence>
<proteinExistence type="predicted"/>
<dbReference type="SUPFAM" id="SSF52540">
    <property type="entry name" value="P-loop containing nucleoside triphosphate hydrolases"/>
    <property type="match status" value="1"/>
</dbReference>
<sequence>MYSGDDNGVDLYKFVTKHIFVNLNIDEKNYPSIFKHYLFFINEVEDRIKNNSLSSSVSSFKKMFKSRDGITLTTAHKVKGNEYDTVIAINLLNGKIPHWNEIFNVSDKGISSARKLLYVICSRAKNNLFLFSEVGYFTSKGDLLYPTQLLDKIEFDYNI</sequence>
<reference evidence="6 9" key="2">
    <citation type="submission" date="2020-06" db="EMBL/GenBank/DDBJ databases">
        <authorList>
            <consortium name="Pathogen Informatics"/>
        </authorList>
    </citation>
    <scope>NUCLEOTIDE SEQUENCE [LARGE SCALE GENOMIC DNA]</scope>
    <source>
        <strain evidence="6 9">MOS105</strain>
    </source>
</reference>
<feature type="domain" description="UvrD-like helicase C-terminal" evidence="5">
    <location>
        <begin position="46"/>
        <end position="130"/>
    </location>
</feature>
<dbReference type="Pfam" id="PF13361">
    <property type="entry name" value="UvrD_C"/>
    <property type="match status" value="1"/>
</dbReference>
<dbReference type="GO" id="GO:0003677">
    <property type="term" value="F:DNA binding"/>
    <property type="evidence" value="ECO:0007669"/>
    <property type="project" value="InterPro"/>
</dbReference>
<dbReference type="EMBL" id="JAAFLG010000024">
    <property type="protein sequence ID" value="NDP56975.1"/>
    <property type="molecule type" value="Genomic_DNA"/>
</dbReference>
<evidence type="ECO:0000313" key="7">
    <source>
        <dbReference type="EMBL" id="NDP56975.1"/>
    </source>
</evidence>
<dbReference type="Proteomes" id="UP000507112">
    <property type="component" value="Unassembled WGS sequence"/>
</dbReference>
<keyword evidence="2 6" id="KW-0378">Hydrolase</keyword>
<accession>A0A811I3X0</accession>
<evidence type="ECO:0000313" key="9">
    <source>
        <dbReference type="Proteomes" id="UP000507112"/>
    </source>
</evidence>
<evidence type="ECO:0000256" key="2">
    <source>
        <dbReference type="ARBA" id="ARBA00022801"/>
    </source>
</evidence>